<dbReference type="GeneID" id="30962721"/>
<accession>A0A1D2VLH0</accession>
<evidence type="ECO:0000313" key="2">
    <source>
        <dbReference type="Proteomes" id="UP000095038"/>
    </source>
</evidence>
<organism evidence="1 2">
    <name type="scientific">Ascoidea rubescens DSM 1968</name>
    <dbReference type="NCBI Taxonomy" id="1344418"/>
    <lineage>
        <taxon>Eukaryota</taxon>
        <taxon>Fungi</taxon>
        <taxon>Dikarya</taxon>
        <taxon>Ascomycota</taxon>
        <taxon>Saccharomycotina</taxon>
        <taxon>Saccharomycetes</taxon>
        <taxon>Ascoideaceae</taxon>
        <taxon>Ascoidea</taxon>
    </lineage>
</organism>
<dbReference type="EMBL" id="KV454477">
    <property type="protein sequence ID" value="ODV62456.1"/>
    <property type="molecule type" value="Genomic_DNA"/>
</dbReference>
<evidence type="ECO:0000313" key="1">
    <source>
        <dbReference type="EMBL" id="ODV62456.1"/>
    </source>
</evidence>
<dbReference type="RefSeq" id="XP_020048763.1">
    <property type="nucleotide sequence ID" value="XM_020189085.1"/>
</dbReference>
<dbReference type="InParanoid" id="A0A1D2VLH0"/>
<reference evidence="2" key="1">
    <citation type="submission" date="2016-05" db="EMBL/GenBank/DDBJ databases">
        <title>Comparative genomics of biotechnologically important yeasts.</title>
        <authorList>
            <consortium name="DOE Joint Genome Institute"/>
            <person name="Riley R."/>
            <person name="Haridas S."/>
            <person name="Wolfe K.H."/>
            <person name="Lopes M.R."/>
            <person name="Hittinger C.T."/>
            <person name="Goker M."/>
            <person name="Salamov A."/>
            <person name="Wisecaver J."/>
            <person name="Long T.M."/>
            <person name="Aerts A.L."/>
            <person name="Barry K."/>
            <person name="Choi C."/>
            <person name="Clum A."/>
            <person name="Coughlan A.Y."/>
            <person name="Deshpande S."/>
            <person name="Douglass A.P."/>
            <person name="Hanson S.J."/>
            <person name="Klenk H.-P."/>
            <person name="Labutti K."/>
            <person name="Lapidus A."/>
            <person name="Lindquist E."/>
            <person name="Lipzen A."/>
            <person name="Meier-Kolthoff J.P."/>
            <person name="Ohm R.A."/>
            <person name="Otillar R.P."/>
            <person name="Pangilinan J."/>
            <person name="Peng Y."/>
            <person name="Rokas A."/>
            <person name="Rosa C.A."/>
            <person name="Scheuner C."/>
            <person name="Sibirny A.A."/>
            <person name="Slot J.C."/>
            <person name="Stielow J.B."/>
            <person name="Sun H."/>
            <person name="Kurtzman C.P."/>
            <person name="Blackwell M."/>
            <person name="Grigoriev I.V."/>
            <person name="Jeffries T.W."/>
        </authorList>
    </citation>
    <scope>NUCLEOTIDE SEQUENCE [LARGE SCALE GENOMIC DNA]</scope>
    <source>
        <strain evidence="2">DSM 1968</strain>
    </source>
</reference>
<dbReference type="AlphaFoldDB" id="A0A1D2VLH0"/>
<gene>
    <name evidence="1" type="ORF">ASCRUDRAFT_135153</name>
</gene>
<protein>
    <submittedName>
        <fullName evidence="1">Uncharacterized protein</fullName>
    </submittedName>
</protein>
<proteinExistence type="predicted"/>
<sequence length="68" mass="7742">MWQSINCKTRSGILVTQGCSGDKRCADKQFCHTPCRNTINTHLSSTPRASSLPNRLLERETKKFLMPF</sequence>
<dbReference type="Proteomes" id="UP000095038">
    <property type="component" value="Unassembled WGS sequence"/>
</dbReference>
<name>A0A1D2VLH0_9ASCO</name>
<keyword evidence="2" id="KW-1185">Reference proteome</keyword>